<keyword evidence="2" id="KW-0472">Membrane</keyword>
<evidence type="ECO:0000259" key="3">
    <source>
        <dbReference type="PROSITE" id="PS51635"/>
    </source>
</evidence>
<dbReference type="PROSITE" id="PS51635">
    <property type="entry name" value="PNPLA"/>
    <property type="match status" value="1"/>
</dbReference>
<accession>A0A6C0AM43</accession>
<dbReference type="CDD" id="cd07207">
    <property type="entry name" value="Pat_ExoU_VipD_like"/>
    <property type="match status" value="1"/>
</dbReference>
<reference evidence="4" key="1">
    <citation type="journal article" date="2020" name="Nature">
        <title>Giant virus diversity and host interactions through global metagenomics.</title>
        <authorList>
            <person name="Schulz F."/>
            <person name="Roux S."/>
            <person name="Paez-Espino D."/>
            <person name="Jungbluth S."/>
            <person name="Walsh D.A."/>
            <person name="Denef V.J."/>
            <person name="McMahon K.D."/>
            <person name="Konstantinidis K.T."/>
            <person name="Eloe-Fadrosh E.A."/>
            <person name="Kyrpides N.C."/>
            <person name="Woyke T."/>
        </authorList>
    </citation>
    <scope>NUCLEOTIDE SEQUENCE</scope>
    <source>
        <strain evidence="4">GVMAG-S-1091796-13</strain>
    </source>
</reference>
<evidence type="ECO:0000256" key="2">
    <source>
        <dbReference type="SAM" id="Phobius"/>
    </source>
</evidence>
<keyword evidence="1" id="KW-0443">Lipid metabolism</keyword>
<dbReference type="InterPro" id="IPR016035">
    <property type="entry name" value="Acyl_Trfase/lysoPLipase"/>
</dbReference>
<evidence type="ECO:0000313" key="4">
    <source>
        <dbReference type="EMBL" id="QHS80869.1"/>
    </source>
</evidence>
<feature type="transmembrane region" description="Helical" evidence="2">
    <location>
        <begin position="44"/>
        <end position="63"/>
    </location>
</feature>
<proteinExistence type="predicted"/>
<dbReference type="Gene3D" id="3.40.1090.10">
    <property type="entry name" value="Cytosolic phospholipase A2 catalytic domain"/>
    <property type="match status" value="2"/>
</dbReference>
<feature type="domain" description="PNPLA" evidence="3">
    <location>
        <begin position="8"/>
        <end position="192"/>
    </location>
</feature>
<keyword evidence="2" id="KW-1133">Transmembrane helix</keyword>
<dbReference type="InterPro" id="IPR002641">
    <property type="entry name" value="PNPLA_dom"/>
</dbReference>
<keyword evidence="2" id="KW-0812">Transmembrane</keyword>
<feature type="transmembrane region" description="Helical" evidence="2">
    <location>
        <begin position="7"/>
        <end position="24"/>
    </location>
</feature>
<dbReference type="PANTHER" id="PTHR46394:SF1">
    <property type="entry name" value="PNPLA DOMAIN-CONTAINING PROTEIN"/>
    <property type="match status" value="1"/>
</dbReference>
<dbReference type="PANTHER" id="PTHR46394">
    <property type="entry name" value="ANNEXIN"/>
    <property type="match status" value="1"/>
</dbReference>
<dbReference type="InterPro" id="IPR052580">
    <property type="entry name" value="Lipid_Hydrolase"/>
</dbReference>
<dbReference type="EMBL" id="MN740724">
    <property type="protein sequence ID" value="QHS80869.1"/>
    <property type="molecule type" value="Genomic_DNA"/>
</dbReference>
<protein>
    <recommendedName>
        <fullName evidence="3">PNPLA domain-containing protein</fullName>
    </recommendedName>
</protein>
<dbReference type="AlphaFoldDB" id="A0A6C0AM43"/>
<sequence length="288" mass="33093">MRDLIDTLVISGGGIKGIVFIGAFKYLEELSDIRTDVKIDIKRIYAVSVGSVIGLLYAIGYTSKEMEDEIFKMDTKSLQNICFKTFIKNYGLDSGKKIMKWLEELVEKKGYNKTITFKQLLKLRGIDLNISSTNLNKYTDVYFNSDKSPNLRIIRAIRMSIGIPLVFSSVKYKGEIYVDGGVINSYPIKNVDKFDNVLGLKILLNNELKDLIDEKIENLGDYLYHVFYCYMLQKEMSTTLSMEYSDYTVFINPGKVIHSIKFNLNDEDKRSLIECGYQGTKLYFESNK</sequence>
<evidence type="ECO:0000256" key="1">
    <source>
        <dbReference type="ARBA" id="ARBA00023098"/>
    </source>
</evidence>
<dbReference type="SUPFAM" id="SSF52151">
    <property type="entry name" value="FabD/lysophospholipase-like"/>
    <property type="match status" value="1"/>
</dbReference>
<dbReference type="Pfam" id="PF01734">
    <property type="entry name" value="Patatin"/>
    <property type="match status" value="1"/>
</dbReference>
<organism evidence="4">
    <name type="scientific">viral metagenome</name>
    <dbReference type="NCBI Taxonomy" id="1070528"/>
    <lineage>
        <taxon>unclassified sequences</taxon>
        <taxon>metagenomes</taxon>
        <taxon>organismal metagenomes</taxon>
    </lineage>
</organism>
<dbReference type="GO" id="GO:0006629">
    <property type="term" value="P:lipid metabolic process"/>
    <property type="evidence" value="ECO:0007669"/>
    <property type="project" value="UniProtKB-KW"/>
</dbReference>
<name>A0A6C0AM43_9ZZZZ</name>